<dbReference type="InterPro" id="IPR001251">
    <property type="entry name" value="CRAL-TRIO_dom"/>
</dbReference>
<keyword evidence="4" id="KW-1185">Reference proteome</keyword>
<dbReference type="GO" id="GO:0005737">
    <property type="term" value="C:cytoplasm"/>
    <property type="evidence" value="ECO:0007669"/>
    <property type="project" value="TreeGrafter"/>
</dbReference>
<evidence type="ECO:0000313" key="3">
    <source>
        <dbReference type="EMBL" id="CAG7838606.1"/>
    </source>
</evidence>
<accession>A0A8J2Q7T5</accession>
<dbReference type="Pfam" id="PF00650">
    <property type="entry name" value="CRAL_TRIO"/>
    <property type="match status" value="1"/>
</dbReference>
<dbReference type="EMBL" id="CAJVCH010571821">
    <property type="protein sequence ID" value="CAG7838606.1"/>
    <property type="molecule type" value="Genomic_DNA"/>
</dbReference>
<gene>
    <name evidence="3" type="ORF">AFUS01_LOCUS47557</name>
</gene>
<dbReference type="CDD" id="cd00170">
    <property type="entry name" value="SEC14"/>
    <property type="match status" value="1"/>
</dbReference>
<keyword evidence="1" id="KW-0732">Signal</keyword>
<comment type="caution">
    <text evidence="3">The sequence shown here is derived from an EMBL/GenBank/DDBJ whole genome shotgun (WGS) entry which is preliminary data.</text>
</comment>
<feature type="signal peptide" evidence="1">
    <location>
        <begin position="1"/>
        <end position="19"/>
    </location>
</feature>
<feature type="domain" description="CRAL-TRIO" evidence="2">
    <location>
        <begin position="58"/>
        <end position="248"/>
    </location>
</feature>
<dbReference type="Proteomes" id="UP000708208">
    <property type="component" value="Unassembled WGS sequence"/>
</dbReference>
<dbReference type="InterPro" id="IPR051064">
    <property type="entry name" value="SEC14/CRAL-TRIO_domain"/>
</dbReference>
<proteinExistence type="predicted"/>
<evidence type="ECO:0000256" key="1">
    <source>
        <dbReference type="SAM" id="SignalP"/>
    </source>
</evidence>
<dbReference type="PROSITE" id="PS50191">
    <property type="entry name" value="CRAL_TRIO"/>
    <property type="match status" value="1"/>
</dbReference>
<evidence type="ECO:0000313" key="4">
    <source>
        <dbReference type="Proteomes" id="UP000708208"/>
    </source>
</evidence>
<protein>
    <recommendedName>
        <fullName evidence="2">CRAL-TRIO domain-containing protein</fullName>
    </recommendedName>
</protein>
<name>A0A8J2Q7T5_9HEXA</name>
<dbReference type="AlphaFoldDB" id="A0A8J2Q7T5"/>
<reference evidence="3" key="1">
    <citation type="submission" date="2021-06" db="EMBL/GenBank/DDBJ databases">
        <authorList>
            <person name="Hodson N. C."/>
            <person name="Mongue J. A."/>
            <person name="Jaron S. K."/>
        </authorList>
    </citation>
    <scope>NUCLEOTIDE SEQUENCE</scope>
</reference>
<dbReference type="PANTHER" id="PTHR23324:SF87">
    <property type="entry name" value="CRAL-TRIO DOMAIN-CONTAINING PROTEIN C34C12.6"/>
    <property type="match status" value="1"/>
</dbReference>
<feature type="chain" id="PRO_5035164948" description="CRAL-TRIO domain-containing protein" evidence="1">
    <location>
        <begin position="20"/>
        <end position="253"/>
    </location>
</feature>
<sequence length="253" mass="28497">MSFPILTVLLGCAIVLAQALPAPNPKEVLDSKGDKAPTLDTIKDQKADEKFSIANWVSPPEVVKNFPYYLSGYDHEDRPIVVIDIGKWDARSWHKKGKEDWANLEHHAEKMLDILRSGILAKNFTDENNVTKPVTDEMGLIVDFDGFNVAQMTSPHVLAFMTKYLGQLETIQEKLAYAYFEKLAYAYFVNVNAVASVVVRLLRPVMGKAMERVEIYGTKPSQWMPILRRNLPGDQIPKKYGGEQGHNSLVNYG</sequence>
<dbReference type="PANTHER" id="PTHR23324">
    <property type="entry name" value="SEC14 RELATED PROTEIN"/>
    <property type="match status" value="1"/>
</dbReference>
<evidence type="ECO:0000259" key="2">
    <source>
        <dbReference type="PROSITE" id="PS50191"/>
    </source>
</evidence>
<organism evidence="3 4">
    <name type="scientific">Allacma fusca</name>
    <dbReference type="NCBI Taxonomy" id="39272"/>
    <lineage>
        <taxon>Eukaryota</taxon>
        <taxon>Metazoa</taxon>
        <taxon>Ecdysozoa</taxon>
        <taxon>Arthropoda</taxon>
        <taxon>Hexapoda</taxon>
        <taxon>Collembola</taxon>
        <taxon>Symphypleona</taxon>
        <taxon>Sminthuridae</taxon>
        <taxon>Allacma</taxon>
    </lineage>
</organism>